<feature type="domain" description="Methyltransferase" evidence="9">
    <location>
        <begin position="46"/>
        <end position="139"/>
    </location>
</feature>
<gene>
    <name evidence="11" type="ORF">BSL78_04044</name>
</gene>
<dbReference type="AlphaFoldDB" id="A0A2G8LFK4"/>
<reference evidence="11 12" key="1">
    <citation type="journal article" date="2017" name="PLoS Biol.">
        <title>The sea cucumber genome provides insights into morphological evolution and visceral regeneration.</title>
        <authorList>
            <person name="Zhang X."/>
            <person name="Sun L."/>
            <person name="Yuan J."/>
            <person name="Sun Y."/>
            <person name="Gao Y."/>
            <person name="Zhang L."/>
            <person name="Li S."/>
            <person name="Dai H."/>
            <person name="Hamel J.F."/>
            <person name="Liu C."/>
            <person name="Yu Y."/>
            <person name="Liu S."/>
            <person name="Lin W."/>
            <person name="Guo K."/>
            <person name="Jin S."/>
            <person name="Xu P."/>
            <person name="Storey K.B."/>
            <person name="Huan P."/>
            <person name="Zhang T."/>
            <person name="Zhou Y."/>
            <person name="Zhang J."/>
            <person name="Lin C."/>
            <person name="Li X."/>
            <person name="Xing L."/>
            <person name="Huo D."/>
            <person name="Sun M."/>
            <person name="Wang L."/>
            <person name="Mercier A."/>
            <person name="Li F."/>
            <person name="Yang H."/>
            <person name="Xiang J."/>
        </authorList>
    </citation>
    <scope>NUCLEOTIDE SEQUENCE [LARGE SCALE GENOMIC DNA]</scope>
    <source>
        <strain evidence="11">Shaxun</strain>
        <tissue evidence="11">Muscle</tissue>
    </source>
</reference>
<evidence type="ECO:0000256" key="4">
    <source>
        <dbReference type="ARBA" id="ARBA00022679"/>
    </source>
</evidence>
<evidence type="ECO:0000256" key="8">
    <source>
        <dbReference type="ARBA" id="ARBA00047841"/>
    </source>
</evidence>
<comment type="catalytic activity">
    <reaction evidence="8">
        <text>N-methylethanolamine phosphate + S-adenosyl-L-methionine = N,N-dimethylethanolamine phosphate + S-adenosyl-L-homocysteine + H(+)</text>
        <dbReference type="Rhea" id="RHEA:25321"/>
        <dbReference type="ChEBI" id="CHEBI:15378"/>
        <dbReference type="ChEBI" id="CHEBI:57781"/>
        <dbReference type="ChEBI" id="CHEBI:57856"/>
        <dbReference type="ChEBI" id="CHEBI:58641"/>
        <dbReference type="ChEBI" id="CHEBI:59789"/>
        <dbReference type="EC" id="2.1.1.103"/>
    </reaction>
    <physiologicalReaction direction="left-to-right" evidence="8">
        <dbReference type="Rhea" id="RHEA:25322"/>
    </physiologicalReaction>
</comment>
<proteinExistence type="predicted"/>
<comment type="catalytic activity">
    <reaction evidence="7">
        <text>phosphoethanolamine + S-adenosyl-L-methionine = N-methylethanolamine phosphate + S-adenosyl-L-homocysteine + H(+)</text>
        <dbReference type="Rhea" id="RHEA:20365"/>
        <dbReference type="ChEBI" id="CHEBI:15378"/>
        <dbReference type="ChEBI" id="CHEBI:57781"/>
        <dbReference type="ChEBI" id="CHEBI:57856"/>
        <dbReference type="ChEBI" id="CHEBI:58190"/>
        <dbReference type="ChEBI" id="CHEBI:59789"/>
        <dbReference type="EC" id="2.1.1.103"/>
    </reaction>
    <physiologicalReaction direction="left-to-right" evidence="7">
        <dbReference type="Rhea" id="RHEA:20366"/>
    </physiologicalReaction>
</comment>
<evidence type="ECO:0000256" key="6">
    <source>
        <dbReference type="ARBA" id="ARBA00047619"/>
    </source>
</evidence>
<organism evidence="11 12">
    <name type="scientific">Stichopus japonicus</name>
    <name type="common">Sea cucumber</name>
    <dbReference type="NCBI Taxonomy" id="307972"/>
    <lineage>
        <taxon>Eukaryota</taxon>
        <taxon>Metazoa</taxon>
        <taxon>Echinodermata</taxon>
        <taxon>Eleutherozoa</taxon>
        <taxon>Echinozoa</taxon>
        <taxon>Holothuroidea</taxon>
        <taxon>Aspidochirotacea</taxon>
        <taxon>Aspidochirotida</taxon>
        <taxon>Stichopodidae</taxon>
        <taxon>Apostichopus</taxon>
    </lineage>
</organism>
<dbReference type="EC" id="2.1.1.103" evidence="5"/>
<evidence type="ECO:0000256" key="2">
    <source>
        <dbReference type="ARBA" id="ARBA00005189"/>
    </source>
</evidence>
<feature type="domain" description="Methyltransferase" evidence="10">
    <location>
        <begin position="273"/>
        <end position="381"/>
    </location>
</feature>
<evidence type="ECO:0000259" key="10">
    <source>
        <dbReference type="Pfam" id="PF13847"/>
    </source>
</evidence>
<keyword evidence="4 11" id="KW-0808">Transferase</keyword>
<dbReference type="Pfam" id="PF13847">
    <property type="entry name" value="Methyltransf_31"/>
    <property type="match status" value="1"/>
</dbReference>
<dbReference type="Proteomes" id="UP000230750">
    <property type="component" value="Unassembled WGS sequence"/>
</dbReference>
<comment type="catalytic activity">
    <reaction evidence="6">
        <text>N,N-dimethylethanolamine phosphate + S-adenosyl-L-methionine = phosphocholine + S-adenosyl-L-homocysteine + H(+)</text>
        <dbReference type="Rhea" id="RHEA:25325"/>
        <dbReference type="ChEBI" id="CHEBI:15378"/>
        <dbReference type="ChEBI" id="CHEBI:57856"/>
        <dbReference type="ChEBI" id="CHEBI:58641"/>
        <dbReference type="ChEBI" id="CHEBI:59789"/>
        <dbReference type="ChEBI" id="CHEBI:295975"/>
        <dbReference type="EC" id="2.1.1.103"/>
    </reaction>
    <physiologicalReaction direction="left-to-right" evidence="6">
        <dbReference type="Rhea" id="RHEA:25326"/>
    </physiologicalReaction>
</comment>
<evidence type="ECO:0000256" key="3">
    <source>
        <dbReference type="ARBA" id="ARBA00022603"/>
    </source>
</evidence>
<keyword evidence="12" id="KW-1185">Reference proteome</keyword>
<dbReference type="InterPro" id="IPR025714">
    <property type="entry name" value="Methyltranfer_dom"/>
</dbReference>
<evidence type="ECO:0000259" key="9">
    <source>
        <dbReference type="Pfam" id="PF13649"/>
    </source>
</evidence>
<evidence type="ECO:0000256" key="1">
    <source>
        <dbReference type="ARBA" id="ARBA00004969"/>
    </source>
</evidence>
<evidence type="ECO:0000313" key="12">
    <source>
        <dbReference type="Proteomes" id="UP000230750"/>
    </source>
</evidence>
<dbReference type="CDD" id="cd02440">
    <property type="entry name" value="AdoMet_MTases"/>
    <property type="match status" value="2"/>
</dbReference>
<dbReference type="PANTHER" id="PTHR44307">
    <property type="entry name" value="PHOSPHOETHANOLAMINE METHYLTRANSFERASE"/>
    <property type="match status" value="1"/>
</dbReference>
<dbReference type="PANTHER" id="PTHR44307:SF2">
    <property type="entry name" value="PHOSPHOETHANOLAMINE METHYLTRANSFERASE ISOFORM X1"/>
    <property type="match status" value="1"/>
</dbReference>
<dbReference type="STRING" id="307972.A0A2G8LFK4"/>
<evidence type="ECO:0000256" key="5">
    <source>
        <dbReference type="ARBA" id="ARBA00035674"/>
    </source>
</evidence>
<dbReference type="SUPFAM" id="SSF53335">
    <property type="entry name" value="S-adenosyl-L-methionine-dependent methyltransferases"/>
    <property type="match status" value="2"/>
</dbReference>
<comment type="pathway">
    <text evidence="2">Lipid metabolism.</text>
</comment>
<evidence type="ECO:0000256" key="7">
    <source>
        <dbReference type="ARBA" id="ARBA00047622"/>
    </source>
</evidence>
<sequence>MLSFWSGFTKDASAEDMMLDTNASSLQREELPEVLSLLPEYKGQRILELAGGIGRFTGILADQAAHVTTVDFIAEFIEKNKDKNKKRGNIQFIADDAMNLSFPEKSFDIIFTNWFLMYLSSEDMAMIKQRMLMWLKDGGYFFCRESCNVASGNYDIEYNPTYYRSPQEYHDLLMGTKGKIECQQSDWDFNIVFVKSLQSYAKLKQNRNQMCWLLQKCKQDYGREISVDPRQTLKCKLDSKKTISQLERLLGDDYNTFLGHHFIETQFEKLNVKPGQNVLDLACGTGSADFHIEEFYSADVVGVDSSCDKIEVAWERISQLKSEIKICFEIGDVTKSVYPPEHFDVIYSGRESMHIHKKQSLLKNIMTWLKPGGKFGFYEFSEGNNSQDSEDNYLQNLKSGGFIDVSTTDVSQHLINKLTDGKKNISEKRPELTVIFTDDELKLLEDDWSKTITCLEDGDKKWSWFDGQKPSGM</sequence>
<accession>A0A2G8LFK4</accession>
<comment type="pathway">
    <text evidence="1">Phospholipid metabolism; phosphatidylcholine biosynthesis.</text>
</comment>
<dbReference type="GO" id="GO:0000234">
    <property type="term" value="F:phosphoethanolamine N-methyltransferase activity"/>
    <property type="evidence" value="ECO:0007669"/>
    <property type="project" value="UniProtKB-EC"/>
</dbReference>
<dbReference type="Gene3D" id="3.40.50.150">
    <property type="entry name" value="Vaccinia Virus protein VP39"/>
    <property type="match status" value="2"/>
</dbReference>
<keyword evidence="3 11" id="KW-0489">Methyltransferase</keyword>
<dbReference type="InterPro" id="IPR029063">
    <property type="entry name" value="SAM-dependent_MTases_sf"/>
</dbReference>
<name>A0A2G8LFK4_STIJA</name>
<dbReference type="GO" id="GO:0032259">
    <property type="term" value="P:methylation"/>
    <property type="evidence" value="ECO:0007669"/>
    <property type="project" value="UniProtKB-KW"/>
</dbReference>
<dbReference type="OrthoDB" id="8300214at2759"/>
<protein>
    <recommendedName>
        <fullName evidence="5">phosphoethanolamine N-methyltransferase</fullName>
        <ecNumber evidence="5">2.1.1.103</ecNumber>
    </recommendedName>
</protein>
<dbReference type="Pfam" id="PF13649">
    <property type="entry name" value="Methyltransf_25"/>
    <property type="match status" value="1"/>
</dbReference>
<dbReference type="EMBL" id="MRZV01000095">
    <property type="protein sequence ID" value="PIK59017.1"/>
    <property type="molecule type" value="Genomic_DNA"/>
</dbReference>
<dbReference type="InterPro" id="IPR041698">
    <property type="entry name" value="Methyltransf_25"/>
</dbReference>
<evidence type="ECO:0000313" key="11">
    <source>
        <dbReference type="EMBL" id="PIK59017.1"/>
    </source>
</evidence>
<comment type="caution">
    <text evidence="11">The sequence shown here is derived from an EMBL/GenBank/DDBJ whole genome shotgun (WGS) entry which is preliminary data.</text>
</comment>